<dbReference type="EMBL" id="LUCH01008822">
    <property type="protein sequence ID" value="KAF5396219.1"/>
    <property type="molecule type" value="Genomic_DNA"/>
</dbReference>
<dbReference type="AlphaFoldDB" id="A0A8J4WDR5"/>
<keyword evidence="3" id="KW-1185">Reference proteome</keyword>
<reference evidence="2" key="1">
    <citation type="submission" date="2019-05" db="EMBL/GenBank/DDBJ databases">
        <title>Annotation for the trematode Paragonimus heterotremus.</title>
        <authorList>
            <person name="Choi Y.-J."/>
        </authorList>
    </citation>
    <scope>NUCLEOTIDE SEQUENCE</scope>
    <source>
        <strain evidence="2">LC</strain>
    </source>
</reference>
<dbReference type="Gene3D" id="3.40.50.1000">
    <property type="entry name" value="HAD superfamily/HAD-like"/>
    <property type="match status" value="1"/>
</dbReference>
<feature type="region of interest" description="Disordered" evidence="1">
    <location>
        <begin position="1"/>
        <end position="30"/>
    </location>
</feature>
<evidence type="ECO:0000313" key="2">
    <source>
        <dbReference type="EMBL" id="KAF5396219.1"/>
    </source>
</evidence>
<proteinExistence type="predicted"/>
<sequence>MEKEPFGLPNQYLQDGGEISATTSTNVSNATSTRRAKFGIAMGKGKVVAKSAFDMV</sequence>
<dbReference type="Proteomes" id="UP000748531">
    <property type="component" value="Unassembled WGS sequence"/>
</dbReference>
<evidence type="ECO:0000256" key="1">
    <source>
        <dbReference type="SAM" id="MobiDB-lite"/>
    </source>
</evidence>
<evidence type="ECO:0000313" key="3">
    <source>
        <dbReference type="Proteomes" id="UP000748531"/>
    </source>
</evidence>
<name>A0A8J4WDR5_9TREM</name>
<protein>
    <submittedName>
        <fullName evidence="2">Uncharacterized protein</fullName>
    </submittedName>
</protein>
<feature type="compositionally biased region" description="Low complexity" evidence="1">
    <location>
        <begin position="20"/>
        <end position="30"/>
    </location>
</feature>
<accession>A0A8J4WDR5</accession>
<dbReference type="InterPro" id="IPR023214">
    <property type="entry name" value="HAD_sf"/>
</dbReference>
<comment type="caution">
    <text evidence="2">The sequence shown here is derived from an EMBL/GenBank/DDBJ whole genome shotgun (WGS) entry which is preliminary data.</text>
</comment>
<organism evidence="2 3">
    <name type="scientific">Paragonimus heterotremus</name>
    <dbReference type="NCBI Taxonomy" id="100268"/>
    <lineage>
        <taxon>Eukaryota</taxon>
        <taxon>Metazoa</taxon>
        <taxon>Spiralia</taxon>
        <taxon>Lophotrochozoa</taxon>
        <taxon>Platyhelminthes</taxon>
        <taxon>Trematoda</taxon>
        <taxon>Digenea</taxon>
        <taxon>Plagiorchiida</taxon>
        <taxon>Troglotremata</taxon>
        <taxon>Troglotrematidae</taxon>
        <taxon>Paragonimus</taxon>
    </lineage>
</organism>
<gene>
    <name evidence="2" type="ORF">PHET_10966</name>
</gene>